<keyword evidence="1" id="KW-1133">Transmembrane helix</keyword>
<proteinExistence type="predicted"/>
<comment type="caution">
    <text evidence="2">The sequence shown here is derived from an EMBL/GenBank/DDBJ whole genome shotgun (WGS) entry which is preliminary data.</text>
</comment>
<keyword evidence="3" id="KW-1185">Reference proteome</keyword>
<feature type="transmembrane region" description="Helical" evidence="1">
    <location>
        <begin position="168"/>
        <end position="189"/>
    </location>
</feature>
<gene>
    <name evidence="2" type="ORF">H5410_020937</name>
</gene>
<accession>A0A9J5ZCS0</accession>
<reference evidence="2 3" key="1">
    <citation type="submission" date="2020-09" db="EMBL/GenBank/DDBJ databases">
        <title>De no assembly of potato wild relative species, Solanum commersonii.</title>
        <authorList>
            <person name="Cho K."/>
        </authorList>
    </citation>
    <scope>NUCLEOTIDE SEQUENCE [LARGE SCALE GENOMIC DNA]</scope>
    <source>
        <strain evidence="2">LZ3.2</strain>
        <tissue evidence="2">Leaf</tissue>
    </source>
</reference>
<evidence type="ECO:0000256" key="1">
    <source>
        <dbReference type="SAM" id="Phobius"/>
    </source>
</evidence>
<dbReference type="AlphaFoldDB" id="A0A9J5ZCS0"/>
<evidence type="ECO:0000313" key="3">
    <source>
        <dbReference type="Proteomes" id="UP000824120"/>
    </source>
</evidence>
<protein>
    <submittedName>
        <fullName evidence="2">Uncharacterized protein</fullName>
    </submittedName>
</protein>
<dbReference type="Proteomes" id="UP000824120">
    <property type="component" value="Chromosome 4"/>
</dbReference>
<dbReference type="EMBL" id="JACXVP010000004">
    <property type="protein sequence ID" value="KAG5609656.1"/>
    <property type="molecule type" value="Genomic_DNA"/>
</dbReference>
<name>A0A9J5ZCS0_SOLCO</name>
<sequence>MERKMEGMMDQKIQDVNSGSMPLNSSLRAYVDAILATPTVEPQAAPTVLANDTMLDALFSGTVEEWPEPAHTKGKRRHCAAEDRSATLVEIANELGDPPSNQLIAFSVLPSVSLYSRSLGGTLLLCGTNQRLADYSFPRLSIHFLQGFAYLNKGQCMSIRRLAKLDSAIHRLSFLVLFSPFCSVLHLSVHPSSKTSNT</sequence>
<keyword evidence="1" id="KW-0472">Membrane</keyword>
<evidence type="ECO:0000313" key="2">
    <source>
        <dbReference type="EMBL" id="KAG5609656.1"/>
    </source>
</evidence>
<keyword evidence="1" id="KW-0812">Transmembrane</keyword>
<organism evidence="2 3">
    <name type="scientific">Solanum commersonii</name>
    <name type="common">Commerson's wild potato</name>
    <name type="synonym">Commerson's nightshade</name>
    <dbReference type="NCBI Taxonomy" id="4109"/>
    <lineage>
        <taxon>Eukaryota</taxon>
        <taxon>Viridiplantae</taxon>
        <taxon>Streptophyta</taxon>
        <taxon>Embryophyta</taxon>
        <taxon>Tracheophyta</taxon>
        <taxon>Spermatophyta</taxon>
        <taxon>Magnoliopsida</taxon>
        <taxon>eudicotyledons</taxon>
        <taxon>Gunneridae</taxon>
        <taxon>Pentapetalae</taxon>
        <taxon>asterids</taxon>
        <taxon>lamiids</taxon>
        <taxon>Solanales</taxon>
        <taxon>Solanaceae</taxon>
        <taxon>Solanoideae</taxon>
        <taxon>Solaneae</taxon>
        <taxon>Solanum</taxon>
    </lineage>
</organism>